<name>M1DM98_SOLTU</name>
<keyword evidence="3" id="KW-1185">Reference proteome</keyword>
<proteinExistence type="predicted"/>
<dbReference type="Gramene" id="PGSC0003DMT400091291">
    <property type="protein sequence ID" value="PGSC0003DMT400091291"/>
    <property type="gene ID" value="PGSC0003DMG400040862"/>
</dbReference>
<evidence type="ECO:0000256" key="1">
    <source>
        <dbReference type="SAM" id="MobiDB-lite"/>
    </source>
</evidence>
<protein>
    <submittedName>
        <fullName evidence="2">Uncharacterized protein</fullName>
    </submittedName>
</protein>
<reference evidence="2" key="2">
    <citation type="submission" date="2015-06" db="UniProtKB">
        <authorList>
            <consortium name="EnsemblPlants"/>
        </authorList>
    </citation>
    <scope>IDENTIFICATION</scope>
    <source>
        <strain evidence="2">DM1-3 516 R44</strain>
    </source>
</reference>
<feature type="region of interest" description="Disordered" evidence="1">
    <location>
        <begin position="161"/>
        <end position="189"/>
    </location>
</feature>
<dbReference type="Proteomes" id="UP000011115">
    <property type="component" value="Unassembled WGS sequence"/>
</dbReference>
<reference evidence="3" key="1">
    <citation type="journal article" date="2011" name="Nature">
        <title>Genome sequence and analysis of the tuber crop potato.</title>
        <authorList>
            <consortium name="The Potato Genome Sequencing Consortium"/>
        </authorList>
    </citation>
    <scope>NUCLEOTIDE SEQUENCE [LARGE SCALE GENOMIC DNA]</scope>
    <source>
        <strain evidence="3">cv. DM1-3 516 R44</strain>
    </source>
</reference>
<dbReference type="AlphaFoldDB" id="M1DM98"/>
<sequence length="189" mass="20891">MASYTRKPMEFPPLEVVVFRNRILTFKQLEGERIHKSSASFNELINQCPNHDIPNIALLDYFYRSLSPGNKRNLRSPKAFGESPKVSSIIPCLHPLTFIGLLLSANKALLAKATWSPQGKTKGIKINEDAAASRSKVAKLSTVGGRGKGKDKILQLSYTSTDSDGFYRNDSNQSESENVDSDEDDLSIA</sequence>
<evidence type="ECO:0000313" key="2">
    <source>
        <dbReference type="EnsemblPlants" id="PGSC0003DMT400091291"/>
    </source>
</evidence>
<evidence type="ECO:0000313" key="3">
    <source>
        <dbReference type="Proteomes" id="UP000011115"/>
    </source>
</evidence>
<organism evidence="2 3">
    <name type="scientific">Solanum tuberosum</name>
    <name type="common">Potato</name>
    <dbReference type="NCBI Taxonomy" id="4113"/>
    <lineage>
        <taxon>Eukaryota</taxon>
        <taxon>Viridiplantae</taxon>
        <taxon>Streptophyta</taxon>
        <taxon>Embryophyta</taxon>
        <taxon>Tracheophyta</taxon>
        <taxon>Spermatophyta</taxon>
        <taxon>Magnoliopsida</taxon>
        <taxon>eudicotyledons</taxon>
        <taxon>Gunneridae</taxon>
        <taxon>Pentapetalae</taxon>
        <taxon>asterids</taxon>
        <taxon>lamiids</taxon>
        <taxon>Solanales</taxon>
        <taxon>Solanaceae</taxon>
        <taxon>Solanoideae</taxon>
        <taxon>Solaneae</taxon>
        <taxon>Solanum</taxon>
    </lineage>
</organism>
<dbReference type="InParanoid" id="M1DM98"/>
<dbReference type="PaxDb" id="4113-PGSC0003DMT400091291"/>
<feature type="compositionally biased region" description="Acidic residues" evidence="1">
    <location>
        <begin position="177"/>
        <end position="189"/>
    </location>
</feature>
<dbReference type="HOGENOM" id="CLU_029307_3_1_1"/>
<dbReference type="EnsemblPlants" id="PGSC0003DMT400091291">
    <property type="protein sequence ID" value="PGSC0003DMT400091291"/>
    <property type="gene ID" value="PGSC0003DMG400040862"/>
</dbReference>
<accession>M1DM98</accession>